<accession>A0A1H8D169</accession>
<keyword evidence="4" id="KW-1185">Reference proteome</keyword>
<evidence type="ECO:0000256" key="1">
    <source>
        <dbReference type="ARBA" id="ARBA00022842"/>
    </source>
</evidence>
<sequence length="193" mass="19847">MHIAILILAAGASRRMRGMDKLLEPVKGRPLLAHVVQMALQSGLGVTVTLPPDRPARAAALVGLQAHLVTVPDAGTGMATSLRAGVATLPEGGAVMVLLADMPEVDGADLRAMIDAYRTTPGQIHRAVTPAGVPGHPVIFPPSARAALLALQGDTGARALLADADVVQVTLPHAHATTDLDTPEDWAAWRAGG</sequence>
<dbReference type="Pfam" id="PF12804">
    <property type="entry name" value="NTP_transf_3"/>
    <property type="match status" value="1"/>
</dbReference>
<keyword evidence="1" id="KW-0460">Magnesium</keyword>
<dbReference type="GO" id="GO:0016779">
    <property type="term" value="F:nucleotidyltransferase activity"/>
    <property type="evidence" value="ECO:0007669"/>
    <property type="project" value="UniProtKB-KW"/>
</dbReference>
<dbReference type="InterPro" id="IPR029044">
    <property type="entry name" value="Nucleotide-diphossugar_trans"/>
</dbReference>
<name>A0A1H8D169_9RHOB</name>
<gene>
    <name evidence="3" type="ORF">SAMN05216227_100631</name>
</gene>
<keyword evidence="3" id="KW-0548">Nucleotidyltransferase</keyword>
<proteinExistence type="predicted"/>
<dbReference type="STRING" id="1077947.SAMN05216227_100631"/>
<reference evidence="3 4" key="1">
    <citation type="submission" date="2016-10" db="EMBL/GenBank/DDBJ databases">
        <authorList>
            <person name="de Groot N.N."/>
        </authorList>
    </citation>
    <scope>NUCLEOTIDE SEQUENCE [LARGE SCALE GENOMIC DNA]</scope>
    <source>
        <strain evidence="3 4">CGMCC 1.10836</strain>
    </source>
</reference>
<feature type="domain" description="MobA-like NTP transferase" evidence="2">
    <location>
        <begin position="6"/>
        <end position="163"/>
    </location>
</feature>
<dbReference type="PANTHER" id="PTHR43777">
    <property type="entry name" value="MOLYBDENUM COFACTOR CYTIDYLYLTRANSFERASE"/>
    <property type="match status" value="1"/>
</dbReference>
<keyword evidence="3" id="KW-0808">Transferase</keyword>
<protein>
    <submittedName>
        <fullName evidence="3">CTP:molybdopterin cytidylyltransferase MocA</fullName>
    </submittedName>
</protein>
<dbReference type="AlphaFoldDB" id="A0A1H8D169"/>
<dbReference type="Proteomes" id="UP000183002">
    <property type="component" value="Unassembled WGS sequence"/>
</dbReference>
<organism evidence="3 4">
    <name type="scientific">Pseudorhodobacter antarcticus</name>
    <dbReference type="NCBI Taxonomy" id="1077947"/>
    <lineage>
        <taxon>Bacteria</taxon>
        <taxon>Pseudomonadati</taxon>
        <taxon>Pseudomonadota</taxon>
        <taxon>Alphaproteobacteria</taxon>
        <taxon>Rhodobacterales</taxon>
        <taxon>Paracoccaceae</taxon>
        <taxon>Pseudorhodobacter</taxon>
    </lineage>
</organism>
<evidence type="ECO:0000259" key="2">
    <source>
        <dbReference type="Pfam" id="PF12804"/>
    </source>
</evidence>
<evidence type="ECO:0000313" key="4">
    <source>
        <dbReference type="Proteomes" id="UP000183002"/>
    </source>
</evidence>
<dbReference type="OrthoDB" id="9779263at2"/>
<evidence type="ECO:0000313" key="3">
    <source>
        <dbReference type="EMBL" id="SEN00965.1"/>
    </source>
</evidence>
<dbReference type="SUPFAM" id="SSF53448">
    <property type="entry name" value="Nucleotide-diphospho-sugar transferases"/>
    <property type="match status" value="1"/>
</dbReference>
<dbReference type="EMBL" id="FOCO01000006">
    <property type="protein sequence ID" value="SEN00965.1"/>
    <property type="molecule type" value="Genomic_DNA"/>
</dbReference>
<dbReference type="PANTHER" id="PTHR43777:SF1">
    <property type="entry name" value="MOLYBDENUM COFACTOR CYTIDYLYLTRANSFERASE"/>
    <property type="match status" value="1"/>
</dbReference>
<dbReference type="InterPro" id="IPR025877">
    <property type="entry name" value="MobA-like_NTP_Trfase"/>
</dbReference>
<dbReference type="Gene3D" id="3.90.550.10">
    <property type="entry name" value="Spore Coat Polysaccharide Biosynthesis Protein SpsA, Chain A"/>
    <property type="match status" value="1"/>
</dbReference>
<dbReference type="RefSeq" id="WP_050518495.1">
    <property type="nucleotide sequence ID" value="NZ_FOCO01000006.1"/>
</dbReference>
<dbReference type="CDD" id="cd04182">
    <property type="entry name" value="GT_2_like_f"/>
    <property type="match status" value="1"/>
</dbReference>